<evidence type="ECO:0000313" key="1">
    <source>
        <dbReference type="EMBL" id="KAJ9073460.1"/>
    </source>
</evidence>
<sequence>MSQRSISQGFSQDFPLLSPQAPLGSQDPPNLLTPKENDSFYNFPLSNPSILYDNEFQSPNPSQTPPRKRSRLNGSLSECSQGLKDQASQGASSLLDPLSQASTISLMGSQDLRLCEKVEDVEEPILTAPEDTLDNIFGEKISLLASQAWGAFVCLQNSNAFKIKGEDKLWAGRSSKANIRMNFPFMSAKHFAIERQKTGVPFKYDYYIEDLKSTNGTYIYQSDSEERLSVKKSTKLKAGDIVIFKTNVEEKLECKNVYYLFVDSTITIGRELKSNFVLYTGCSVPKGKNILLNIGVHRKTFKKYLIKQPDPSFPKEEGLKYFKEEVQRCQLLKKLHCKGVAKMLYFEMGESPYILEETGQYSNAYTLKQHETRLEEEECRSIFRQVYSSLKELHRQGISHGGISLKAIFIASKDEKNYDVILSSPIDSTCKPEKDLFMLGMACCAALSGIEVPLPSLDQPSEKKRFLDPKDMAIVVKALPDTQRLGHDFIAKLLFAQDSLTASPHPWLNTAPLLKREPTLASLKRINQPTRTLSGSHSTLQKSLEEGY</sequence>
<organism evidence="1 2">
    <name type="scientific">Entomophthora muscae</name>
    <dbReference type="NCBI Taxonomy" id="34485"/>
    <lineage>
        <taxon>Eukaryota</taxon>
        <taxon>Fungi</taxon>
        <taxon>Fungi incertae sedis</taxon>
        <taxon>Zoopagomycota</taxon>
        <taxon>Entomophthoromycotina</taxon>
        <taxon>Entomophthoromycetes</taxon>
        <taxon>Entomophthorales</taxon>
        <taxon>Entomophthoraceae</taxon>
        <taxon>Entomophthora</taxon>
    </lineage>
</organism>
<accession>A0ACC2TFT4</accession>
<evidence type="ECO:0000313" key="2">
    <source>
        <dbReference type="Proteomes" id="UP001165960"/>
    </source>
</evidence>
<name>A0ACC2TFT4_9FUNG</name>
<comment type="caution">
    <text evidence="1">The sequence shown here is derived from an EMBL/GenBank/DDBJ whole genome shotgun (WGS) entry which is preliminary data.</text>
</comment>
<keyword evidence="2" id="KW-1185">Reference proteome</keyword>
<dbReference type="Proteomes" id="UP001165960">
    <property type="component" value="Unassembled WGS sequence"/>
</dbReference>
<gene>
    <name evidence="1" type="primary">CHEK2_1</name>
    <name evidence="1" type="ORF">DSO57_1016331</name>
</gene>
<keyword evidence="1" id="KW-0418">Kinase</keyword>
<proteinExistence type="predicted"/>
<keyword evidence="1" id="KW-0808">Transferase</keyword>
<reference evidence="1" key="1">
    <citation type="submission" date="2022-04" db="EMBL/GenBank/DDBJ databases">
        <title>Genome of the entomopathogenic fungus Entomophthora muscae.</title>
        <authorList>
            <person name="Elya C."/>
            <person name="Lovett B.R."/>
            <person name="Lee E."/>
            <person name="Macias A.M."/>
            <person name="Hajek A.E."/>
            <person name="De Bivort B.L."/>
            <person name="Kasson M.T."/>
            <person name="De Fine Licht H.H."/>
            <person name="Stajich J.E."/>
        </authorList>
    </citation>
    <scope>NUCLEOTIDE SEQUENCE</scope>
    <source>
        <strain evidence="1">Berkeley</strain>
    </source>
</reference>
<protein>
    <submittedName>
        <fullName evidence="1">Checkpoint kinase 2</fullName>
        <ecNumber evidence="1">2.7.11.1</ecNumber>
    </submittedName>
</protein>
<dbReference type="EC" id="2.7.11.1" evidence="1"/>
<dbReference type="EMBL" id="QTSX02002906">
    <property type="protein sequence ID" value="KAJ9073460.1"/>
    <property type="molecule type" value="Genomic_DNA"/>
</dbReference>